<dbReference type="GO" id="GO:0016787">
    <property type="term" value="F:hydrolase activity"/>
    <property type="evidence" value="ECO:0007669"/>
    <property type="project" value="UniProtKB-KW"/>
</dbReference>
<dbReference type="EMBL" id="JBHSAO010000006">
    <property type="protein sequence ID" value="MFC4024026.1"/>
    <property type="molecule type" value="Genomic_DNA"/>
</dbReference>
<dbReference type="EC" id="3.-.-.-" evidence="2"/>
<gene>
    <name evidence="2" type="ORF">ACFOUV_09490</name>
</gene>
<dbReference type="Pfam" id="PF00144">
    <property type="entry name" value="Beta-lactamase"/>
    <property type="match status" value="1"/>
</dbReference>
<comment type="caution">
    <text evidence="2">The sequence shown here is derived from an EMBL/GenBank/DDBJ whole genome shotgun (WGS) entry which is preliminary data.</text>
</comment>
<organism evidence="2 3">
    <name type="scientific">Oceanobacillus longus</name>
    <dbReference type="NCBI Taxonomy" id="930120"/>
    <lineage>
        <taxon>Bacteria</taxon>
        <taxon>Bacillati</taxon>
        <taxon>Bacillota</taxon>
        <taxon>Bacilli</taxon>
        <taxon>Bacillales</taxon>
        <taxon>Bacillaceae</taxon>
        <taxon>Oceanobacillus</taxon>
    </lineage>
</organism>
<dbReference type="PANTHER" id="PTHR43283">
    <property type="entry name" value="BETA-LACTAMASE-RELATED"/>
    <property type="match status" value="1"/>
</dbReference>
<dbReference type="InterPro" id="IPR050789">
    <property type="entry name" value="Diverse_Enzym_Activities"/>
</dbReference>
<feature type="domain" description="Beta-lactamase-related" evidence="1">
    <location>
        <begin position="6"/>
        <end position="366"/>
    </location>
</feature>
<keyword evidence="3" id="KW-1185">Reference proteome</keyword>
<dbReference type="PANTHER" id="PTHR43283:SF3">
    <property type="entry name" value="BETA-LACTAMASE FAMILY PROTEIN (AFU_ORTHOLOGUE AFUA_5G07500)"/>
    <property type="match status" value="1"/>
</dbReference>
<dbReference type="Proteomes" id="UP001595772">
    <property type="component" value="Unassembled WGS sequence"/>
</dbReference>
<proteinExistence type="predicted"/>
<dbReference type="InterPro" id="IPR001466">
    <property type="entry name" value="Beta-lactam-related"/>
</dbReference>
<evidence type="ECO:0000259" key="1">
    <source>
        <dbReference type="Pfam" id="PF00144"/>
    </source>
</evidence>
<keyword evidence="2" id="KW-0378">Hydrolase</keyword>
<evidence type="ECO:0000313" key="3">
    <source>
        <dbReference type="Proteomes" id="UP001595772"/>
    </source>
</evidence>
<dbReference type="InterPro" id="IPR012338">
    <property type="entry name" value="Beta-lactam/transpept-like"/>
</dbReference>
<protein>
    <submittedName>
        <fullName evidence="2">Serine hydrolase domain-containing protein</fullName>
        <ecNumber evidence="2">3.-.-.-</ecNumber>
    </submittedName>
</protein>
<dbReference type="Gene3D" id="3.40.710.10">
    <property type="entry name" value="DD-peptidase/beta-lactamase superfamily"/>
    <property type="match status" value="1"/>
</dbReference>
<evidence type="ECO:0000313" key="2">
    <source>
        <dbReference type="EMBL" id="MFC4024026.1"/>
    </source>
</evidence>
<reference evidence="3" key="1">
    <citation type="journal article" date="2019" name="Int. J. Syst. Evol. Microbiol.">
        <title>The Global Catalogue of Microorganisms (GCM) 10K type strain sequencing project: providing services to taxonomists for standard genome sequencing and annotation.</title>
        <authorList>
            <consortium name="The Broad Institute Genomics Platform"/>
            <consortium name="The Broad Institute Genome Sequencing Center for Infectious Disease"/>
            <person name="Wu L."/>
            <person name="Ma J."/>
        </authorList>
    </citation>
    <scope>NUCLEOTIDE SEQUENCE [LARGE SCALE GENOMIC DNA]</scope>
    <source>
        <strain evidence="3">IBRC-M 10703</strain>
    </source>
</reference>
<dbReference type="SUPFAM" id="SSF56601">
    <property type="entry name" value="beta-lactamase/transpeptidase-like"/>
    <property type="match status" value="1"/>
</dbReference>
<dbReference type="RefSeq" id="WP_379496517.1">
    <property type="nucleotide sequence ID" value="NZ_JBHSAO010000006.1"/>
</dbReference>
<sequence>MNKQRLDKLLEKAVSESEVPGVVAAVANKEGVIYEGVFGNRSIDSNESMTSESVFWIASMTKAITSVAAMQLVEQGKLNLDQPLNKVLPKLNEIKVMEGTDDAGQPILREPNKPITLRGLLTHTAGFTNIFSNENTAKYAQAKGLDMRNGQNESIMTPLAFDPGEKWEYGINTDWVGKTIEAVSGQNLRDYFKANIFTPLSMKDTEFVIQPEMRSRLVGMHARGEEGKLIEIPFEMPQEPEFYMGAGGLYSTAIDYMKFLQMIFHGGTFNGKRILESETVKEMCENQIGDLNVLPLTSIDPTLGNEYEAFPGMVKKWGLGFLITTEDAPSGRKSGSLSWAGLANTFFWIDPDSEIMGVIMTQVLPFADQKILNLSEEFETEVYEQITEKIKR</sequence>
<accession>A0ABV8GYL3</accession>
<name>A0ABV8GYL3_9BACI</name>